<dbReference type="KEGG" id="ttf:THTE_0093"/>
<dbReference type="InterPro" id="IPR050929">
    <property type="entry name" value="PFKA"/>
</dbReference>
<dbReference type="HAMAP" id="MF_01978">
    <property type="entry name" value="Phosphofructokinase_II_B2"/>
    <property type="match status" value="1"/>
</dbReference>
<comment type="pathway">
    <text evidence="8">Carbohydrate degradation; glycolysis; D-glyceraldehyde 3-phosphate and glycerone phosphate from D-glucose: step 3/4.</text>
</comment>
<evidence type="ECO:0000256" key="6">
    <source>
        <dbReference type="ARBA" id="ARBA00022842"/>
    </source>
</evidence>
<dbReference type="EC" id="2.7.1.90" evidence="8"/>
<dbReference type="InterPro" id="IPR035966">
    <property type="entry name" value="PKF_sf"/>
</dbReference>
<dbReference type="SUPFAM" id="SSF53784">
    <property type="entry name" value="Phosphofructokinase"/>
    <property type="match status" value="1"/>
</dbReference>
<dbReference type="Pfam" id="PF00365">
    <property type="entry name" value="PFK"/>
    <property type="match status" value="1"/>
</dbReference>
<evidence type="ECO:0000313" key="11">
    <source>
        <dbReference type="Proteomes" id="UP000215086"/>
    </source>
</evidence>
<feature type="site" description="Important for catalytic activity; stabilizes the transition state when the phosphoryl donor is PPi" evidence="8">
    <location>
        <position position="135"/>
    </location>
</feature>
<sequence length="401" mass="44512">MMRGNAIVGQSGGPTAVINASLCGVIEACRQYPEIERCLGMRFGVQGFLESDVIDLYQEAPETIEALKRTPSSALGSCRYKLRDEDFPRLLEQLQRFNIRYVFLIGGNDTMDTIHRLEEFCRKQNYPMLGVGIPKTVDNDLFGTDHTPGYGSAARYVAISVRQAGMLARDMRRVDQFVIFQTVGRSAGWLAAASALAKSAEDDAPHIILVPERPFDRDKFLADVKRVYDKFGWCSVVCGEGITYPDGRPVSQATVTDQFSNVEFGAMGGTSAAMMLHRMISQTYGWRGEFQVCESLQMCAADRVSEIDLEEAYACGREAVRLASEGVSGMMVSIRRESSQPYRYRLDTVPLAEVAIKAKPMPDEFISAEGNYVTEAFLEYARPLVGPLPEYVRLKGYKVGA</sequence>
<dbReference type="Gene3D" id="3.40.50.460">
    <property type="entry name" value="Phosphofructokinase domain"/>
    <property type="match status" value="1"/>
</dbReference>
<dbReference type="PANTHER" id="PTHR45770">
    <property type="entry name" value="ATP-DEPENDENT 6-PHOSPHOFRUCTOKINASE 1"/>
    <property type="match status" value="1"/>
</dbReference>
<dbReference type="GO" id="GO:0003872">
    <property type="term" value="F:6-phosphofructokinase activity"/>
    <property type="evidence" value="ECO:0007669"/>
    <property type="project" value="UniProtKB-UniRule"/>
</dbReference>
<dbReference type="Proteomes" id="UP000215086">
    <property type="component" value="Chromosome"/>
</dbReference>
<dbReference type="EMBL" id="CP018477">
    <property type="protein sequence ID" value="ASV72695.1"/>
    <property type="molecule type" value="Genomic_DNA"/>
</dbReference>
<keyword evidence="5 8" id="KW-0418">Kinase</keyword>
<evidence type="ECO:0000256" key="1">
    <source>
        <dbReference type="ARBA" id="ARBA00001946"/>
    </source>
</evidence>
<reference evidence="10 11" key="1">
    <citation type="journal article" name="Front. Microbiol.">
        <title>Sugar Metabolism of the First Thermophilic Planctomycete Thermogutta terrifontis: Comparative Genomic and Transcriptomic Approaches.</title>
        <authorList>
            <person name="Elcheninov A.G."/>
            <person name="Menzel P."/>
            <person name="Gudbergsdottir S.R."/>
            <person name="Slesarev A.I."/>
            <person name="Kadnikov V.V."/>
            <person name="Krogh A."/>
            <person name="Bonch-Osmolovskaya E.A."/>
            <person name="Peng X."/>
            <person name="Kublanov I.V."/>
        </authorList>
    </citation>
    <scope>NUCLEOTIDE SEQUENCE [LARGE SCALE GENOMIC DNA]</scope>
    <source>
        <strain evidence="10 11">R1</strain>
    </source>
</reference>
<keyword evidence="3 8" id="KW-0808">Transferase</keyword>
<feature type="domain" description="Phosphofructokinase" evidence="9">
    <location>
        <begin position="7"/>
        <end position="261"/>
    </location>
</feature>
<evidence type="ECO:0000259" key="9">
    <source>
        <dbReference type="Pfam" id="PF00365"/>
    </source>
</evidence>
<dbReference type="Gene3D" id="3.40.50.450">
    <property type="match status" value="1"/>
</dbReference>
<feature type="active site" description="Proton acceptor" evidence="8">
    <location>
        <position position="138"/>
    </location>
</feature>
<comment type="catalytic activity">
    <reaction evidence="7 8">
        <text>beta-D-fructose 6-phosphate + diphosphate = beta-D-fructose 1,6-bisphosphate + phosphate + H(+)</text>
        <dbReference type="Rhea" id="RHEA:13613"/>
        <dbReference type="ChEBI" id="CHEBI:15378"/>
        <dbReference type="ChEBI" id="CHEBI:32966"/>
        <dbReference type="ChEBI" id="CHEBI:33019"/>
        <dbReference type="ChEBI" id="CHEBI:43474"/>
        <dbReference type="ChEBI" id="CHEBI:57634"/>
        <dbReference type="EC" id="2.7.1.90"/>
    </reaction>
</comment>
<dbReference type="GO" id="GO:0046872">
    <property type="term" value="F:metal ion binding"/>
    <property type="evidence" value="ECO:0007669"/>
    <property type="project" value="UniProtKB-KW"/>
</dbReference>
<protein>
    <recommendedName>
        <fullName evidence="8">Pyrophosphate--fructose 6-phosphate 1-phosphotransferase</fullName>
        <ecNumber evidence="8">2.7.1.90</ecNumber>
    </recommendedName>
    <alternativeName>
        <fullName evidence="8">6-phosphofructokinase, pyrophosphate dependent</fullName>
    </alternativeName>
    <alternativeName>
        <fullName evidence="8">PPi-dependent phosphofructokinase</fullName>
        <shortName evidence="8">PPi-PFK</shortName>
    </alternativeName>
    <alternativeName>
        <fullName evidence="8">Pyrophosphate-dependent 6-phosphofructose-1-kinase</fullName>
    </alternativeName>
</protein>
<feature type="binding site" evidence="8">
    <location>
        <position position="108"/>
    </location>
    <ligand>
        <name>Mg(2+)</name>
        <dbReference type="ChEBI" id="CHEBI:18420"/>
        <note>catalytic</note>
    </ligand>
</feature>
<dbReference type="GO" id="GO:0006002">
    <property type="term" value="P:fructose 6-phosphate metabolic process"/>
    <property type="evidence" value="ECO:0007669"/>
    <property type="project" value="InterPro"/>
</dbReference>
<dbReference type="RefSeq" id="WP_207651741.1">
    <property type="nucleotide sequence ID" value="NZ_CP018477.1"/>
</dbReference>
<keyword evidence="8" id="KW-0324">Glycolysis</keyword>
<dbReference type="NCBIfam" id="NF010675">
    <property type="entry name" value="PRK14072.1"/>
    <property type="match status" value="1"/>
</dbReference>
<dbReference type="GO" id="GO:0005737">
    <property type="term" value="C:cytoplasm"/>
    <property type="evidence" value="ECO:0007669"/>
    <property type="project" value="UniProtKB-SubCell"/>
</dbReference>
<dbReference type="AlphaFoldDB" id="A0A286R9Q3"/>
<comment type="activity regulation">
    <text evidence="8">Non-allosteric.</text>
</comment>
<evidence type="ECO:0000313" key="10">
    <source>
        <dbReference type="EMBL" id="ASV72695.1"/>
    </source>
</evidence>
<evidence type="ECO:0000256" key="8">
    <source>
        <dbReference type="HAMAP-Rule" id="MF_01978"/>
    </source>
</evidence>
<comment type="function">
    <text evidence="2 8">Catalyzes the phosphorylation of D-fructose 6-phosphate, the first committing step of glycolysis. Uses inorganic phosphate (PPi) as phosphoryl donor instead of ATP like common ATP-dependent phosphofructokinases (ATP-PFKs), which renders the reaction reversible, and can thus function both in glycolysis and gluconeogenesis. Consistently, PPi-PFK can replace the enzymes of both the forward (ATP-PFK) and reverse (fructose-bisphosphatase (FBPase)) reactions.</text>
</comment>
<accession>A0A286R9Q3</accession>
<comment type="caution">
    <text evidence="8">Lacks conserved residue(s) required for the propagation of feature annotation.</text>
</comment>
<feature type="binding site" evidence="8">
    <location>
        <position position="13"/>
    </location>
    <ligand>
        <name>diphosphate</name>
        <dbReference type="ChEBI" id="CHEBI:33019"/>
    </ligand>
</feature>
<evidence type="ECO:0000256" key="4">
    <source>
        <dbReference type="ARBA" id="ARBA00022723"/>
    </source>
</evidence>
<evidence type="ECO:0000256" key="3">
    <source>
        <dbReference type="ARBA" id="ARBA00022679"/>
    </source>
</evidence>
<keyword evidence="11" id="KW-1185">Reference proteome</keyword>
<name>A0A286R9Q3_9BACT</name>
<proteinExistence type="inferred from homology"/>
<dbReference type="GO" id="GO:0047334">
    <property type="term" value="F:diphosphate-fructose-6-phosphate 1-phosphotransferase activity"/>
    <property type="evidence" value="ECO:0007669"/>
    <property type="project" value="UniProtKB-EC"/>
</dbReference>
<dbReference type="InterPro" id="IPR000023">
    <property type="entry name" value="Phosphofructokinase_dom"/>
</dbReference>
<comment type="similarity">
    <text evidence="8">Belongs to the phosphofructokinase type A (PFKA) family. PPi-dependent PFK group II subfamily. Clade 'B2' sub-subfamily.</text>
</comment>
<feature type="binding site" evidence="8">
    <location>
        <position position="240"/>
    </location>
    <ligand>
        <name>substrate</name>
    </ligand>
</feature>
<dbReference type="InterPro" id="IPR011404">
    <property type="entry name" value="PPi-PFK"/>
</dbReference>
<feature type="binding site" evidence="8">
    <location>
        <begin position="136"/>
        <end position="138"/>
    </location>
    <ligand>
        <name>substrate</name>
    </ligand>
</feature>
<keyword evidence="8" id="KW-0963">Cytoplasm</keyword>
<gene>
    <name evidence="8" type="primary">pfp</name>
    <name evidence="10" type="ORF">THTE_0093</name>
</gene>
<evidence type="ECO:0000256" key="7">
    <source>
        <dbReference type="ARBA" id="ARBA00048072"/>
    </source>
</evidence>
<dbReference type="PRINTS" id="PR00476">
    <property type="entry name" value="PHFRCTKINASE"/>
</dbReference>
<dbReference type="InterPro" id="IPR022953">
    <property type="entry name" value="ATP_PFK"/>
</dbReference>
<comment type="cofactor">
    <cofactor evidence="1 8">
        <name>Mg(2+)</name>
        <dbReference type="ChEBI" id="CHEBI:18420"/>
    </cofactor>
</comment>
<comment type="subunit">
    <text evidence="8">Homodimer.</text>
</comment>
<feature type="binding site" evidence="8">
    <location>
        <begin position="183"/>
        <end position="185"/>
    </location>
    <ligand>
        <name>substrate</name>
    </ligand>
</feature>
<dbReference type="PIRSF" id="PIRSF036483">
    <property type="entry name" value="PFK_XF0274"/>
    <property type="match status" value="1"/>
</dbReference>
<evidence type="ECO:0000256" key="2">
    <source>
        <dbReference type="ARBA" id="ARBA00003138"/>
    </source>
</evidence>
<comment type="subcellular location">
    <subcellularLocation>
        <location evidence="8">Cytoplasm</location>
    </subcellularLocation>
</comment>
<keyword evidence="4 8" id="KW-0479">Metal-binding</keyword>
<keyword evidence="6 8" id="KW-0460">Magnesium</keyword>
<dbReference type="UniPathway" id="UPA00109">
    <property type="reaction ID" value="UER00182"/>
</dbReference>
<organism evidence="10 11">
    <name type="scientific">Thermogutta terrifontis</name>
    <dbReference type="NCBI Taxonomy" id="1331910"/>
    <lineage>
        <taxon>Bacteria</taxon>
        <taxon>Pseudomonadati</taxon>
        <taxon>Planctomycetota</taxon>
        <taxon>Planctomycetia</taxon>
        <taxon>Pirellulales</taxon>
        <taxon>Thermoguttaceae</taxon>
        <taxon>Thermogutta</taxon>
    </lineage>
</organism>
<feature type="site" description="Important for catalytic activity and substrate specificity; stabilizes the transition state when the phosphoryl donor is PPi; prevents ATP from binding by mimicking the alpha-phosphate group of ATP" evidence="8">
    <location>
        <position position="109"/>
    </location>
</feature>
<evidence type="ECO:0000256" key="5">
    <source>
        <dbReference type="ARBA" id="ARBA00022777"/>
    </source>
</evidence>